<name>A0A975FVH7_9CAUL</name>
<keyword evidence="3" id="KW-1185">Reference proteome</keyword>
<gene>
    <name evidence="2" type="ORF">KCG34_13215</name>
</gene>
<dbReference type="AlphaFoldDB" id="A0A975FVH7"/>
<evidence type="ECO:0000313" key="2">
    <source>
        <dbReference type="EMBL" id="QUD86065.1"/>
    </source>
</evidence>
<dbReference type="EMBL" id="CP073078">
    <property type="protein sequence ID" value="QUD86065.1"/>
    <property type="molecule type" value="Genomic_DNA"/>
</dbReference>
<dbReference type="KEGG" id="caul:KCG34_13215"/>
<protein>
    <submittedName>
        <fullName evidence="2">Uncharacterized protein</fullName>
    </submittedName>
</protein>
<dbReference type="RefSeq" id="WP_211936117.1">
    <property type="nucleotide sequence ID" value="NZ_CP073078.1"/>
</dbReference>
<proteinExistence type="predicted"/>
<keyword evidence="1" id="KW-1133">Transmembrane helix</keyword>
<evidence type="ECO:0000256" key="1">
    <source>
        <dbReference type="SAM" id="Phobius"/>
    </source>
</evidence>
<reference evidence="2" key="1">
    <citation type="submission" date="2021-04" db="EMBL/GenBank/DDBJ databases">
        <title>The complete genome sequence of Caulobacter sp. S6.</title>
        <authorList>
            <person name="Tang Y."/>
            <person name="Ouyang W."/>
            <person name="Liu Q."/>
            <person name="Huang B."/>
            <person name="Guo Z."/>
            <person name="Lei P."/>
        </authorList>
    </citation>
    <scope>NUCLEOTIDE SEQUENCE</scope>
    <source>
        <strain evidence="2">S6</strain>
    </source>
</reference>
<keyword evidence="1" id="KW-0812">Transmembrane</keyword>
<organism evidence="2 3">
    <name type="scientific">Phenylobacterium montanum</name>
    <dbReference type="NCBI Taxonomy" id="2823693"/>
    <lineage>
        <taxon>Bacteria</taxon>
        <taxon>Pseudomonadati</taxon>
        <taxon>Pseudomonadota</taxon>
        <taxon>Alphaproteobacteria</taxon>
        <taxon>Caulobacterales</taxon>
        <taxon>Caulobacteraceae</taxon>
        <taxon>Phenylobacterium</taxon>
    </lineage>
</organism>
<keyword evidence="1" id="KW-0472">Membrane</keyword>
<accession>A0A975FVH7</accession>
<feature type="transmembrane region" description="Helical" evidence="1">
    <location>
        <begin position="7"/>
        <end position="30"/>
    </location>
</feature>
<sequence length="54" mass="5830">MASFSELFRLAGGVVALGLIVAVVAVTLVFQAPDHWREGARSPKSPQDRPREPV</sequence>
<evidence type="ECO:0000313" key="3">
    <source>
        <dbReference type="Proteomes" id="UP000676409"/>
    </source>
</evidence>
<dbReference type="Proteomes" id="UP000676409">
    <property type="component" value="Chromosome"/>
</dbReference>